<evidence type="ECO:0000256" key="2">
    <source>
        <dbReference type="ARBA" id="ARBA00006275"/>
    </source>
</evidence>
<reference evidence="9 10" key="1">
    <citation type="submission" date="2016-04" db="EMBL/GenBank/DDBJ databases">
        <authorList>
            <person name="Chen L."/>
            <person name="Zhuang W."/>
            <person name="Wang G."/>
        </authorList>
    </citation>
    <scope>NUCLEOTIDE SEQUENCE [LARGE SCALE GENOMIC DNA]</scope>
    <source>
        <strain evidence="10">GR20</strain>
    </source>
</reference>
<comment type="subcellular location">
    <subcellularLocation>
        <location evidence="1">Cell outer membrane</location>
    </subcellularLocation>
</comment>
<name>A0ABX3P0P4_9BACT</name>
<organism evidence="9 10">
    <name type="scientific">Niastella koreensis</name>
    <dbReference type="NCBI Taxonomy" id="354356"/>
    <lineage>
        <taxon>Bacteria</taxon>
        <taxon>Pseudomonadati</taxon>
        <taxon>Bacteroidota</taxon>
        <taxon>Chitinophagia</taxon>
        <taxon>Chitinophagales</taxon>
        <taxon>Chitinophagaceae</taxon>
        <taxon>Niastella</taxon>
    </lineage>
</organism>
<dbReference type="SUPFAM" id="SSF48452">
    <property type="entry name" value="TPR-like"/>
    <property type="match status" value="1"/>
</dbReference>
<dbReference type="InterPro" id="IPR011990">
    <property type="entry name" value="TPR-like_helical_dom_sf"/>
</dbReference>
<keyword evidence="10" id="KW-1185">Reference proteome</keyword>
<proteinExistence type="inferred from homology"/>
<keyword evidence="4" id="KW-0472">Membrane</keyword>
<keyword evidence="3 6" id="KW-0732">Signal</keyword>
<evidence type="ECO:0000256" key="5">
    <source>
        <dbReference type="ARBA" id="ARBA00023237"/>
    </source>
</evidence>
<keyword evidence="5" id="KW-0998">Cell outer membrane</keyword>
<dbReference type="RefSeq" id="WP_041346925.1">
    <property type="nucleotide sequence ID" value="NZ_LWBO01000005.1"/>
</dbReference>
<evidence type="ECO:0000313" key="9">
    <source>
        <dbReference type="EMBL" id="OQP51481.1"/>
    </source>
</evidence>
<feature type="domain" description="RagB/SusD" evidence="7">
    <location>
        <begin position="330"/>
        <end position="560"/>
    </location>
</feature>
<comment type="similarity">
    <text evidence="2">Belongs to the SusD family.</text>
</comment>
<comment type="caution">
    <text evidence="9">The sequence shown here is derived from an EMBL/GenBank/DDBJ whole genome shotgun (WGS) entry which is preliminary data.</text>
</comment>
<dbReference type="InterPro" id="IPR033985">
    <property type="entry name" value="SusD-like_N"/>
</dbReference>
<evidence type="ECO:0000313" key="10">
    <source>
        <dbReference type="Proteomes" id="UP000192277"/>
    </source>
</evidence>
<protein>
    <submittedName>
        <fullName evidence="9">Carbohydrate-binding protein SusD</fullName>
    </submittedName>
</protein>
<dbReference type="PROSITE" id="PS51257">
    <property type="entry name" value="PROKAR_LIPOPROTEIN"/>
    <property type="match status" value="1"/>
</dbReference>
<dbReference type="Pfam" id="PF07980">
    <property type="entry name" value="SusD_RagB"/>
    <property type="match status" value="1"/>
</dbReference>
<feature type="signal peptide" evidence="6">
    <location>
        <begin position="1"/>
        <end position="19"/>
    </location>
</feature>
<dbReference type="EMBL" id="LWBO01000005">
    <property type="protein sequence ID" value="OQP51481.1"/>
    <property type="molecule type" value="Genomic_DNA"/>
</dbReference>
<evidence type="ECO:0000256" key="3">
    <source>
        <dbReference type="ARBA" id="ARBA00022729"/>
    </source>
</evidence>
<dbReference type="Proteomes" id="UP000192277">
    <property type="component" value="Unassembled WGS sequence"/>
</dbReference>
<evidence type="ECO:0000256" key="1">
    <source>
        <dbReference type="ARBA" id="ARBA00004442"/>
    </source>
</evidence>
<evidence type="ECO:0000256" key="6">
    <source>
        <dbReference type="SAM" id="SignalP"/>
    </source>
</evidence>
<evidence type="ECO:0000256" key="4">
    <source>
        <dbReference type="ARBA" id="ARBA00023136"/>
    </source>
</evidence>
<dbReference type="InterPro" id="IPR012944">
    <property type="entry name" value="SusD_RagB_dom"/>
</dbReference>
<evidence type="ECO:0000259" key="7">
    <source>
        <dbReference type="Pfam" id="PF07980"/>
    </source>
</evidence>
<feature type="domain" description="SusD-like N-terminal" evidence="8">
    <location>
        <begin position="75"/>
        <end position="239"/>
    </location>
</feature>
<sequence>MKNKIAYLLFFIVAVMAAAGCNKKFLEDMKSYDKFDETMFQSEILTGSYIDRMYNYYFGGDNDPRKVLVGSWESNRSGSTEELGGNVYYTDPNKNLNLATQGDTYYATKAPDNVQNEPFTRIRFANFLLEKIDGGSASGLTDAFKKTAKGQMYMFRALQYFDLVRVYGGVPLVLEVQDASIDDPTIKLPRAKSSEIFDQIAKDLDSAAALLPWKWTSAQTDFGRFTAGVAVAMKSRVLLTAASPLFNKNWDNPGDTRWQKALDAGVQAEQLLTANGYGTTVKTAQSWGNMFTAFDNEANANNGEAIFTVLLSNATAGSVGVNNGWENAVRLKDYNGGGGISVPKGMLDLFPMNDGTRPVIGVNYNDTFFFQKRDPRFYRTFAFSGCKWGLKSNASKVAWIYRWKDASNNIGYPGANGGNSTNSPAVVRKGSNVGADSTAFVNSGTDIYDFRYGELLLNIAECYAAKGDVANCVNYLVKIRQRVYPATASANNYGIGTPGSKYAALEACLYERQVELAYEGKRFWDLQRWMLYDDDASIGDNTNSMLGIAKLNGTARQGYYWQFKTAAASSKTDPLTATDKNISIDPDAAAATFQAQCDALQALYQAKFQITPLDKPWDVNGSTPINMLFRSNYYILGLNSALLGANPWLTQTIGWGDYNNVAGTFDYRQ</sequence>
<feature type="chain" id="PRO_5045697334" evidence="6">
    <location>
        <begin position="20"/>
        <end position="669"/>
    </location>
</feature>
<dbReference type="Gene3D" id="1.25.40.390">
    <property type="match status" value="1"/>
</dbReference>
<gene>
    <name evidence="9" type="ORF">A4D02_25505</name>
</gene>
<dbReference type="Pfam" id="PF14322">
    <property type="entry name" value="SusD-like_3"/>
    <property type="match status" value="1"/>
</dbReference>
<evidence type="ECO:0000259" key="8">
    <source>
        <dbReference type="Pfam" id="PF14322"/>
    </source>
</evidence>
<accession>A0ABX3P0P4</accession>